<evidence type="ECO:0000313" key="2">
    <source>
        <dbReference type="EMBL" id="EEX71239.1"/>
    </source>
</evidence>
<feature type="region of interest" description="Disordered" evidence="1">
    <location>
        <begin position="18"/>
        <end position="43"/>
    </location>
</feature>
<organism evidence="2 3">
    <name type="scientific">Alloprevotella tannerae ATCC 51259</name>
    <dbReference type="NCBI Taxonomy" id="626522"/>
    <lineage>
        <taxon>Bacteria</taxon>
        <taxon>Pseudomonadati</taxon>
        <taxon>Bacteroidota</taxon>
        <taxon>Bacteroidia</taxon>
        <taxon>Bacteroidales</taxon>
        <taxon>Prevotellaceae</taxon>
        <taxon>Alloprevotella</taxon>
    </lineage>
</organism>
<feature type="compositionally biased region" description="Basic and acidic residues" evidence="1">
    <location>
        <begin position="18"/>
        <end position="32"/>
    </location>
</feature>
<evidence type="ECO:0000313" key="3">
    <source>
        <dbReference type="Proteomes" id="UP000003460"/>
    </source>
</evidence>
<protein>
    <submittedName>
        <fullName evidence="2">Uncharacterized protein</fullName>
    </submittedName>
</protein>
<name>C9LIC3_9BACT</name>
<sequence length="43" mass="4518">MAALTVCRCRTTTAFDSMKREGAKAKSGAERRGKSRGFGPIGG</sequence>
<evidence type="ECO:0000256" key="1">
    <source>
        <dbReference type="SAM" id="MobiDB-lite"/>
    </source>
</evidence>
<dbReference type="EMBL" id="ACIJ02000022">
    <property type="protein sequence ID" value="EEX71239.1"/>
    <property type="molecule type" value="Genomic_DNA"/>
</dbReference>
<accession>C9LIC3</accession>
<reference evidence="2" key="1">
    <citation type="submission" date="2009-09" db="EMBL/GenBank/DDBJ databases">
        <authorList>
            <person name="Weinstock G."/>
            <person name="Sodergren E."/>
            <person name="Clifton S."/>
            <person name="Fulton L."/>
            <person name="Fulton B."/>
            <person name="Courtney L."/>
            <person name="Fronick C."/>
            <person name="Harrison M."/>
            <person name="Strong C."/>
            <person name="Farmer C."/>
            <person name="Delahaunty K."/>
            <person name="Markovic C."/>
            <person name="Hall O."/>
            <person name="Minx P."/>
            <person name="Tomlinson C."/>
            <person name="Mitreva M."/>
            <person name="Nelson J."/>
            <person name="Hou S."/>
            <person name="Wollam A."/>
            <person name="Pepin K.H."/>
            <person name="Johnson M."/>
            <person name="Bhonagiri V."/>
            <person name="Nash W.E."/>
            <person name="Warren W."/>
            <person name="Chinwalla A."/>
            <person name="Mardis E.R."/>
            <person name="Wilson R.K."/>
        </authorList>
    </citation>
    <scope>NUCLEOTIDE SEQUENCE [LARGE SCALE GENOMIC DNA]</scope>
    <source>
        <strain evidence="2">ATCC 51259</strain>
    </source>
</reference>
<dbReference type="HOGENOM" id="CLU_3237887_0_0_10"/>
<dbReference type="Proteomes" id="UP000003460">
    <property type="component" value="Unassembled WGS sequence"/>
</dbReference>
<proteinExistence type="predicted"/>
<gene>
    <name evidence="2" type="ORF">GCWU000325_01981</name>
</gene>
<keyword evidence="3" id="KW-1185">Reference proteome</keyword>
<comment type="caution">
    <text evidence="2">The sequence shown here is derived from an EMBL/GenBank/DDBJ whole genome shotgun (WGS) entry which is preliminary data.</text>
</comment>
<dbReference type="AlphaFoldDB" id="C9LIC3"/>